<dbReference type="EMBL" id="JABWDY010017968">
    <property type="protein sequence ID" value="KAF5194992.1"/>
    <property type="molecule type" value="Genomic_DNA"/>
</dbReference>
<evidence type="ECO:0000313" key="1">
    <source>
        <dbReference type="EMBL" id="KAF5194992.1"/>
    </source>
</evidence>
<proteinExistence type="predicted"/>
<dbReference type="Proteomes" id="UP000554482">
    <property type="component" value="Unassembled WGS sequence"/>
</dbReference>
<keyword evidence="2" id="KW-1185">Reference proteome</keyword>
<evidence type="ECO:0000313" key="2">
    <source>
        <dbReference type="Proteomes" id="UP000554482"/>
    </source>
</evidence>
<gene>
    <name evidence="1" type="ORF">FRX31_015421</name>
</gene>
<organism evidence="1 2">
    <name type="scientific">Thalictrum thalictroides</name>
    <name type="common">Rue-anemone</name>
    <name type="synonym">Anemone thalictroides</name>
    <dbReference type="NCBI Taxonomy" id="46969"/>
    <lineage>
        <taxon>Eukaryota</taxon>
        <taxon>Viridiplantae</taxon>
        <taxon>Streptophyta</taxon>
        <taxon>Embryophyta</taxon>
        <taxon>Tracheophyta</taxon>
        <taxon>Spermatophyta</taxon>
        <taxon>Magnoliopsida</taxon>
        <taxon>Ranunculales</taxon>
        <taxon>Ranunculaceae</taxon>
        <taxon>Thalictroideae</taxon>
        <taxon>Thalictrum</taxon>
    </lineage>
</organism>
<comment type="caution">
    <text evidence="1">The sequence shown here is derived from an EMBL/GenBank/DDBJ whole genome shotgun (WGS) entry which is preliminary data.</text>
</comment>
<reference evidence="1 2" key="1">
    <citation type="submission" date="2020-06" db="EMBL/GenBank/DDBJ databases">
        <title>Transcriptomic and genomic resources for Thalictrum thalictroides and T. hernandezii: Facilitating candidate gene discovery in an emerging model plant lineage.</title>
        <authorList>
            <person name="Arias T."/>
            <person name="Riano-Pachon D.M."/>
            <person name="Di Stilio V.S."/>
        </authorList>
    </citation>
    <scope>NUCLEOTIDE SEQUENCE [LARGE SCALE GENOMIC DNA]</scope>
    <source>
        <strain evidence="2">cv. WT478/WT964</strain>
        <tissue evidence="1">Leaves</tissue>
    </source>
</reference>
<name>A0A7J6WFY6_THATH</name>
<protein>
    <submittedName>
        <fullName evidence="1">Uncharacterized protein</fullName>
    </submittedName>
</protein>
<sequence>MARPRRAVRSARERWARQRRFSFVMADPVVANEVANLFPDFSEKMTQQRWRTFRAWVKSEMGEPIRSICLPWCEEIRQIHLVCRECRGEDAIMVDSDLNMKDYEASDADSE</sequence>
<accession>A0A7J6WFY6</accession>
<dbReference type="AlphaFoldDB" id="A0A7J6WFY6"/>